<accession>A0A4V2F3H8</accession>
<evidence type="ECO:0000256" key="2">
    <source>
        <dbReference type="SAM" id="SignalP"/>
    </source>
</evidence>
<dbReference type="PANTHER" id="PTHR42928">
    <property type="entry name" value="TRICARBOXYLATE-BINDING PROTEIN"/>
    <property type="match status" value="1"/>
</dbReference>
<dbReference type="Pfam" id="PF03401">
    <property type="entry name" value="TctC"/>
    <property type="match status" value="1"/>
</dbReference>
<comment type="caution">
    <text evidence="3">The sequence shown here is derived from an EMBL/GenBank/DDBJ whole genome shotgun (WGS) entry which is preliminary data.</text>
</comment>
<dbReference type="PIRSF" id="PIRSF017082">
    <property type="entry name" value="YflP"/>
    <property type="match status" value="1"/>
</dbReference>
<keyword evidence="4" id="KW-1185">Reference proteome</keyword>
<sequence>MKLTFKMAVGACSALAALAATAQPAPNDAYATQPVKLVVTGPPGSVPDFLGRTIAQSLEEVRRGTSVIVESRPGANGVVGASQVMRAPADGTTLLLASDSLLTMLPYVNDKLPFRPQADFKPIAQAVDAAVVLVVPPQLGVRTLKEFVAKAKAAPDGLTYASQGPASVHNRSMLRLQQMAGIRLLHVPYGNKSPLVDLAGNQVNAMWSGIAGAYPLIRQGKLIPLAVSTGTRASALPEVPTAAEQGYPGFDLKNWFGFVAPAAIPPAVAHRIESDLLKAMDKPAVRELISAQGMEVRVGAADAMAKAIRAESESNKALVASGVIPKE</sequence>
<dbReference type="Proteomes" id="UP000292445">
    <property type="component" value="Unassembled WGS sequence"/>
</dbReference>
<comment type="similarity">
    <text evidence="1">Belongs to the UPF0065 (bug) family.</text>
</comment>
<reference evidence="3 4" key="1">
    <citation type="submission" date="2019-02" db="EMBL/GenBank/DDBJ databases">
        <title>Genomic Encyclopedia of Type Strains, Phase IV (KMG-IV): sequencing the most valuable type-strain genomes for metagenomic binning, comparative biology and taxonomic classification.</title>
        <authorList>
            <person name="Goeker M."/>
        </authorList>
    </citation>
    <scope>NUCLEOTIDE SEQUENCE [LARGE SCALE GENOMIC DNA]</scope>
    <source>
        <strain evidence="3 4">K24</strain>
    </source>
</reference>
<dbReference type="RefSeq" id="WP_130355549.1">
    <property type="nucleotide sequence ID" value="NZ_SGXC01000001.1"/>
</dbReference>
<dbReference type="Gene3D" id="3.40.190.150">
    <property type="entry name" value="Bordetella uptake gene, domain 1"/>
    <property type="match status" value="1"/>
</dbReference>
<evidence type="ECO:0000256" key="1">
    <source>
        <dbReference type="ARBA" id="ARBA00006987"/>
    </source>
</evidence>
<dbReference type="OrthoDB" id="9820002at2"/>
<name>A0A4V2F3H8_9BURK</name>
<dbReference type="SUPFAM" id="SSF53850">
    <property type="entry name" value="Periplasmic binding protein-like II"/>
    <property type="match status" value="1"/>
</dbReference>
<evidence type="ECO:0000313" key="4">
    <source>
        <dbReference type="Proteomes" id="UP000292445"/>
    </source>
</evidence>
<gene>
    <name evidence="3" type="ORF">EV675_0159</name>
</gene>
<keyword evidence="3" id="KW-0675">Receptor</keyword>
<dbReference type="EMBL" id="SGXC01000001">
    <property type="protein sequence ID" value="RZS84157.1"/>
    <property type="molecule type" value="Genomic_DNA"/>
</dbReference>
<organism evidence="3 4">
    <name type="scientific">Pigmentiphaga kullae</name>
    <dbReference type="NCBI Taxonomy" id="151784"/>
    <lineage>
        <taxon>Bacteria</taxon>
        <taxon>Pseudomonadati</taxon>
        <taxon>Pseudomonadota</taxon>
        <taxon>Betaproteobacteria</taxon>
        <taxon>Burkholderiales</taxon>
        <taxon>Alcaligenaceae</taxon>
        <taxon>Pigmentiphaga</taxon>
    </lineage>
</organism>
<evidence type="ECO:0000313" key="3">
    <source>
        <dbReference type="EMBL" id="RZS84157.1"/>
    </source>
</evidence>
<dbReference type="InterPro" id="IPR005064">
    <property type="entry name" value="BUG"/>
</dbReference>
<dbReference type="PANTHER" id="PTHR42928:SF5">
    <property type="entry name" value="BLR1237 PROTEIN"/>
    <property type="match status" value="1"/>
</dbReference>
<dbReference type="AlphaFoldDB" id="A0A4V2F3H8"/>
<dbReference type="Gene3D" id="3.40.190.10">
    <property type="entry name" value="Periplasmic binding protein-like II"/>
    <property type="match status" value="1"/>
</dbReference>
<dbReference type="CDD" id="cd07012">
    <property type="entry name" value="PBP2_Bug_TTT"/>
    <property type="match status" value="1"/>
</dbReference>
<proteinExistence type="inferred from homology"/>
<dbReference type="InterPro" id="IPR042100">
    <property type="entry name" value="Bug_dom1"/>
</dbReference>
<feature type="signal peptide" evidence="2">
    <location>
        <begin position="1"/>
        <end position="22"/>
    </location>
</feature>
<feature type="chain" id="PRO_5020547866" evidence="2">
    <location>
        <begin position="23"/>
        <end position="327"/>
    </location>
</feature>
<protein>
    <submittedName>
        <fullName evidence="3">Tripartite-type tricarboxylate transporter receptor subunit TctC</fullName>
    </submittedName>
</protein>
<keyword evidence="2" id="KW-0732">Signal</keyword>